<protein>
    <recommendedName>
        <fullName evidence="4">Single-pass membrane and coiled-coil domain-containing protein 1</fullName>
    </recommendedName>
</protein>
<dbReference type="PANTHER" id="PTHR35979">
    <property type="entry name" value="SINGLE-PASS MEMBRANE AND COILED-COIL DOMAIN-CONTAINING PROTEIN 1"/>
    <property type="match status" value="1"/>
</dbReference>
<dbReference type="PANTHER" id="PTHR35979:SF1">
    <property type="entry name" value="SINGLE-PASS MEMBRANE AND COILED-COIL DOMAIN-CONTAINING PROTEIN 1"/>
    <property type="match status" value="1"/>
</dbReference>
<reference evidence="2" key="2">
    <citation type="submission" date="2025-09" db="UniProtKB">
        <authorList>
            <consortium name="Ensembl"/>
        </authorList>
    </citation>
    <scope>IDENTIFICATION</scope>
</reference>
<dbReference type="AlphaFoldDB" id="A0A8C6G7Y4"/>
<name>A0A8C6G7Y4_MUSSI</name>
<proteinExistence type="predicted"/>
<evidence type="ECO:0000313" key="3">
    <source>
        <dbReference type="Proteomes" id="UP000694415"/>
    </source>
</evidence>
<evidence type="ECO:0000313" key="2">
    <source>
        <dbReference type="Ensembl" id="ENSMSIP00000001944.1"/>
    </source>
</evidence>
<dbReference type="Proteomes" id="UP000694415">
    <property type="component" value="Unplaced"/>
</dbReference>
<dbReference type="InterPro" id="IPR027875">
    <property type="entry name" value="DUF4547"/>
</dbReference>
<accession>A0A8C6G7Y4</accession>
<feature type="region of interest" description="Disordered" evidence="1">
    <location>
        <begin position="245"/>
        <end position="266"/>
    </location>
</feature>
<dbReference type="GeneTree" id="ENSGT00390000010564"/>
<dbReference type="Pfam" id="PF15080">
    <property type="entry name" value="DUF4547"/>
    <property type="match status" value="1"/>
</dbReference>
<evidence type="ECO:0008006" key="4">
    <source>
        <dbReference type="Google" id="ProtNLM"/>
    </source>
</evidence>
<keyword evidence="3" id="KW-1185">Reference proteome</keyword>
<dbReference type="Ensembl" id="ENSMSIT00000002484.1">
    <property type="protein sequence ID" value="ENSMSIP00000001944.1"/>
    <property type="gene ID" value="ENSMSIG00000001868.1"/>
</dbReference>
<sequence>MDWVTFRAVLRWDVPIAAACCRVENSRRFGISSTAECSSCCVPFPFLFLLQKMTHETTTLISLKEAMKRVDNKLRALDTQFKELDVTKDNLTLRFEHHSKTLASQAAQDEIWTAALALGFTSMELNILYSYVIEVLICLHTRMLQKLPDLVRSLPTLASVLRRKAKNKHVRLVWESVLQEYGLQERDVSALCTFFIVHGNKGEHYAAKVRRMYIKDVSFMITNMVKNQALQDGLLRAVQIIEKGKQAQDPENSRAPLKELMPPVKD</sequence>
<evidence type="ECO:0000256" key="1">
    <source>
        <dbReference type="SAM" id="MobiDB-lite"/>
    </source>
</evidence>
<reference evidence="2" key="1">
    <citation type="submission" date="2025-08" db="UniProtKB">
        <authorList>
            <consortium name="Ensembl"/>
        </authorList>
    </citation>
    <scope>IDENTIFICATION</scope>
</reference>
<organism evidence="2 3">
    <name type="scientific">Mus spicilegus</name>
    <name type="common">Mound-building mouse</name>
    <dbReference type="NCBI Taxonomy" id="10103"/>
    <lineage>
        <taxon>Eukaryota</taxon>
        <taxon>Metazoa</taxon>
        <taxon>Chordata</taxon>
        <taxon>Craniata</taxon>
        <taxon>Vertebrata</taxon>
        <taxon>Euteleostomi</taxon>
        <taxon>Mammalia</taxon>
        <taxon>Eutheria</taxon>
        <taxon>Euarchontoglires</taxon>
        <taxon>Glires</taxon>
        <taxon>Rodentia</taxon>
        <taxon>Myomorpha</taxon>
        <taxon>Muroidea</taxon>
        <taxon>Muridae</taxon>
        <taxon>Murinae</taxon>
        <taxon>Mus</taxon>
        <taxon>Mus</taxon>
    </lineage>
</organism>